<dbReference type="Proteomes" id="UP000010422">
    <property type="component" value="Unassembled WGS sequence"/>
</dbReference>
<feature type="coiled-coil region" evidence="2">
    <location>
        <begin position="102"/>
        <end position="129"/>
    </location>
</feature>
<dbReference type="InterPro" id="IPR002777">
    <property type="entry name" value="PFD_beta-like"/>
</dbReference>
<dbReference type="Gene3D" id="1.10.287.370">
    <property type="match status" value="1"/>
</dbReference>
<dbReference type="SUPFAM" id="SSF46579">
    <property type="entry name" value="Prefoldin"/>
    <property type="match status" value="1"/>
</dbReference>
<dbReference type="AlphaFoldDB" id="L0P7K5"/>
<keyword evidence="2" id="KW-0175">Coiled coil</keyword>
<evidence type="ECO:0000313" key="3">
    <source>
        <dbReference type="EMBL" id="CCJ28358.1"/>
    </source>
</evidence>
<proteinExistence type="inferred from homology"/>
<dbReference type="GO" id="GO:0051082">
    <property type="term" value="F:unfolded protein binding"/>
    <property type="evidence" value="ECO:0007669"/>
    <property type="project" value="InterPro"/>
</dbReference>
<dbReference type="InParanoid" id="L0P7K5"/>
<evidence type="ECO:0000313" key="4">
    <source>
        <dbReference type="Proteomes" id="UP000010422"/>
    </source>
</evidence>
<dbReference type="InterPro" id="IPR009053">
    <property type="entry name" value="Prefoldin"/>
</dbReference>
<dbReference type="GO" id="GO:0016272">
    <property type="term" value="C:prefoldin complex"/>
    <property type="evidence" value="ECO:0007669"/>
    <property type="project" value="InterPro"/>
</dbReference>
<dbReference type="VEuPathDB" id="FungiDB:PNEJI1_003587"/>
<name>L0P7K5_PNEJI</name>
<accession>L0P7K5</accession>
<evidence type="ECO:0000256" key="2">
    <source>
        <dbReference type="SAM" id="Coils"/>
    </source>
</evidence>
<sequence>MDLRKKEEISKKKCFSSLMEGKREMSKIRLLKGIDLENQASIEEDIYQDEELVVYEKRKKDNQKGLMEIERQKDQRKVWVNVDNLFVQQKVEETKRCIKEDQEYLESEIKKVKERIDCQKKKLKILQNKMNTGYNDFND</sequence>
<gene>
    <name evidence="3" type="ORF">PNEJI1_003587</name>
</gene>
<dbReference type="GO" id="GO:0006457">
    <property type="term" value="P:protein folding"/>
    <property type="evidence" value="ECO:0007669"/>
    <property type="project" value="InterPro"/>
</dbReference>
<protein>
    <submittedName>
        <fullName evidence="3">Uncharacterized protein</fullName>
    </submittedName>
</protein>
<dbReference type="Pfam" id="PF01920">
    <property type="entry name" value="Prefoldin_2"/>
    <property type="match status" value="1"/>
</dbReference>
<dbReference type="EMBL" id="CAKM01000064">
    <property type="protein sequence ID" value="CCJ28358.1"/>
    <property type="molecule type" value="Genomic_DNA"/>
</dbReference>
<reference evidence="3 4" key="1">
    <citation type="journal article" date="2012" name="MBio">
        <title>De novo assembly of the Pneumocystis jirovecii genome from a single bronchoalveolar lavage fluid specimen from a patient.</title>
        <authorList>
            <person name="Cisse O.H."/>
            <person name="Pagni M."/>
            <person name="Hauser P.M."/>
        </authorList>
    </citation>
    <scope>NUCLEOTIDE SEQUENCE [LARGE SCALE GENOMIC DNA]</scope>
    <source>
        <strain evidence="3 4">SE8</strain>
    </source>
</reference>
<evidence type="ECO:0000256" key="1">
    <source>
        <dbReference type="ARBA" id="ARBA00008045"/>
    </source>
</evidence>
<comment type="similarity">
    <text evidence="1">Belongs to the prefoldin subunit beta family.</text>
</comment>
<organism evidence="4">
    <name type="scientific">Pneumocystis jirovecii</name>
    <name type="common">Human pneumocystis pneumonia agent</name>
    <dbReference type="NCBI Taxonomy" id="42068"/>
    <lineage>
        <taxon>Eukaryota</taxon>
        <taxon>Fungi</taxon>
        <taxon>Dikarya</taxon>
        <taxon>Ascomycota</taxon>
        <taxon>Taphrinomycotina</taxon>
        <taxon>Pneumocystomycetes</taxon>
        <taxon>Pneumocystaceae</taxon>
        <taxon>Pneumocystis</taxon>
    </lineage>
</organism>
<comment type="caution">
    <text evidence="3">The sequence shown here is derived from an EMBL/GenBank/DDBJ whole genome shotgun (WGS) entry which is preliminary data.</text>
</comment>